<dbReference type="HOGENOM" id="CLU_2060892_0_0_1"/>
<keyword evidence="2" id="KW-1185">Reference proteome</keyword>
<protein>
    <submittedName>
        <fullName evidence="1">Uncharacterized protein</fullName>
    </submittedName>
</protein>
<proteinExistence type="predicted"/>
<dbReference type="InParanoid" id="A0A0C2S7C8"/>
<sequence length="119" mass="13052">MAKGHHSSHADPASFVPSLASTPVLTAARFYVVMRKLRLGDIKENIHKVCGDKITDKCPPIWGFDKEGEINGIARELGTPGLWYSTGNFASCRFYSKHLALQIKAKVEGAVSERYGTSD</sequence>
<gene>
    <name evidence="1" type="ORF">M378DRAFT_200431</name>
</gene>
<evidence type="ECO:0000313" key="1">
    <source>
        <dbReference type="EMBL" id="KIL58670.1"/>
    </source>
</evidence>
<dbReference type="OrthoDB" id="74360at2759"/>
<organism evidence="1 2">
    <name type="scientific">Amanita muscaria (strain Koide BX008)</name>
    <dbReference type="NCBI Taxonomy" id="946122"/>
    <lineage>
        <taxon>Eukaryota</taxon>
        <taxon>Fungi</taxon>
        <taxon>Dikarya</taxon>
        <taxon>Basidiomycota</taxon>
        <taxon>Agaricomycotina</taxon>
        <taxon>Agaricomycetes</taxon>
        <taxon>Agaricomycetidae</taxon>
        <taxon>Agaricales</taxon>
        <taxon>Pluteineae</taxon>
        <taxon>Amanitaceae</taxon>
        <taxon>Amanita</taxon>
    </lineage>
</organism>
<dbReference type="Proteomes" id="UP000054549">
    <property type="component" value="Unassembled WGS sequence"/>
</dbReference>
<accession>A0A0C2S7C8</accession>
<evidence type="ECO:0000313" key="2">
    <source>
        <dbReference type="Proteomes" id="UP000054549"/>
    </source>
</evidence>
<dbReference type="EMBL" id="KN818332">
    <property type="protein sequence ID" value="KIL58670.1"/>
    <property type="molecule type" value="Genomic_DNA"/>
</dbReference>
<dbReference type="STRING" id="946122.A0A0C2S7C8"/>
<dbReference type="AlphaFoldDB" id="A0A0C2S7C8"/>
<name>A0A0C2S7C8_AMAMK</name>
<reference evidence="1 2" key="1">
    <citation type="submission" date="2014-04" db="EMBL/GenBank/DDBJ databases">
        <title>Evolutionary Origins and Diversification of the Mycorrhizal Mutualists.</title>
        <authorList>
            <consortium name="DOE Joint Genome Institute"/>
            <consortium name="Mycorrhizal Genomics Consortium"/>
            <person name="Kohler A."/>
            <person name="Kuo A."/>
            <person name="Nagy L.G."/>
            <person name="Floudas D."/>
            <person name="Copeland A."/>
            <person name="Barry K.W."/>
            <person name="Cichocki N."/>
            <person name="Veneault-Fourrey C."/>
            <person name="LaButti K."/>
            <person name="Lindquist E.A."/>
            <person name="Lipzen A."/>
            <person name="Lundell T."/>
            <person name="Morin E."/>
            <person name="Murat C."/>
            <person name="Riley R."/>
            <person name="Ohm R."/>
            <person name="Sun H."/>
            <person name="Tunlid A."/>
            <person name="Henrissat B."/>
            <person name="Grigoriev I.V."/>
            <person name="Hibbett D.S."/>
            <person name="Martin F."/>
        </authorList>
    </citation>
    <scope>NUCLEOTIDE SEQUENCE [LARGE SCALE GENOMIC DNA]</scope>
    <source>
        <strain evidence="1 2">Koide BX008</strain>
    </source>
</reference>